<name>A0A9D7LT60_9RHOO</name>
<dbReference type="Proteomes" id="UP000808146">
    <property type="component" value="Unassembled WGS sequence"/>
</dbReference>
<keyword evidence="1" id="KW-0472">Membrane</keyword>
<evidence type="ECO:0000313" key="3">
    <source>
        <dbReference type="Proteomes" id="UP000808146"/>
    </source>
</evidence>
<accession>A0A9D7LT60</accession>
<evidence type="ECO:0000256" key="1">
    <source>
        <dbReference type="SAM" id="Phobius"/>
    </source>
</evidence>
<comment type="caution">
    <text evidence="2">The sequence shown here is derived from an EMBL/GenBank/DDBJ whole genome shotgun (WGS) entry which is preliminary data.</text>
</comment>
<dbReference type="EMBL" id="JADKBR010000003">
    <property type="protein sequence ID" value="MBK8889917.1"/>
    <property type="molecule type" value="Genomic_DNA"/>
</dbReference>
<protein>
    <submittedName>
        <fullName evidence="2">Uncharacterized protein</fullName>
    </submittedName>
</protein>
<keyword evidence="1" id="KW-0812">Transmembrane</keyword>
<feature type="transmembrane region" description="Helical" evidence="1">
    <location>
        <begin position="19"/>
        <end position="39"/>
    </location>
</feature>
<organism evidence="2 3">
    <name type="scientific">Candidatus Dechloromonas phosphorivorans</name>
    <dbReference type="NCBI Taxonomy" id="2899244"/>
    <lineage>
        <taxon>Bacteria</taxon>
        <taxon>Pseudomonadati</taxon>
        <taxon>Pseudomonadota</taxon>
        <taxon>Betaproteobacteria</taxon>
        <taxon>Rhodocyclales</taxon>
        <taxon>Azonexaceae</taxon>
        <taxon>Dechloromonas</taxon>
    </lineage>
</organism>
<dbReference type="AlphaFoldDB" id="A0A9D7LT60"/>
<gene>
    <name evidence="2" type="ORF">IPN75_05715</name>
</gene>
<feature type="transmembrane region" description="Helical" evidence="1">
    <location>
        <begin position="59"/>
        <end position="77"/>
    </location>
</feature>
<keyword evidence="1" id="KW-1133">Transmembrane helix</keyword>
<sequence length="96" mass="10346">MIGGLFPGRSSKAPDIPTLYKAAAFSLLVIAFNIIEHVMQHGLAGGTRSSRPGPTNSPLVIFVALIPFFAELGRVLGKGKMWALFFRKREAPANHA</sequence>
<reference evidence="2" key="1">
    <citation type="submission" date="2020-10" db="EMBL/GenBank/DDBJ databases">
        <title>Connecting structure to function with the recovery of over 1000 high-quality activated sludge metagenome-assembled genomes encoding full-length rRNA genes using long-read sequencing.</title>
        <authorList>
            <person name="Singleton C.M."/>
            <person name="Petriglieri F."/>
            <person name="Kristensen J.M."/>
            <person name="Kirkegaard R.H."/>
            <person name="Michaelsen T.Y."/>
            <person name="Andersen M.H."/>
            <person name="Karst S.M."/>
            <person name="Dueholm M.S."/>
            <person name="Nielsen P.H."/>
            <person name="Albertsen M."/>
        </authorList>
    </citation>
    <scope>NUCLEOTIDE SEQUENCE</scope>
    <source>
        <strain evidence="2">OdNE_18-Q3-R46-58_BAT3C.305</strain>
    </source>
</reference>
<evidence type="ECO:0000313" key="2">
    <source>
        <dbReference type="EMBL" id="MBK8889917.1"/>
    </source>
</evidence>
<proteinExistence type="predicted"/>